<comment type="caution">
    <text evidence="1">The sequence shown here is derived from an EMBL/GenBank/DDBJ whole genome shotgun (WGS) entry which is preliminary data.</text>
</comment>
<dbReference type="Proteomes" id="UP001060215">
    <property type="component" value="Chromosome 3"/>
</dbReference>
<sequence>MELDKRGSINRVFKRDTLWGCFGDGMIDASRVPRESLLFAIPTFGGVVSWEGEGSPFNESDQSITHQTYPNPLRSNPAYSVVKIIRDIIQNHLLQILCLIAMEKPISLTAEQSSRDEA</sequence>
<protein>
    <submittedName>
        <fullName evidence="1">Uncharacterized protein</fullName>
    </submittedName>
</protein>
<evidence type="ECO:0000313" key="1">
    <source>
        <dbReference type="EMBL" id="KAI8026119.1"/>
    </source>
</evidence>
<evidence type="ECO:0000313" key="2">
    <source>
        <dbReference type="Proteomes" id="UP001060215"/>
    </source>
</evidence>
<dbReference type="EMBL" id="CM045760">
    <property type="protein sequence ID" value="KAI8026119.1"/>
    <property type="molecule type" value="Genomic_DNA"/>
</dbReference>
<accession>A0ACC0ILC5</accession>
<reference evidence="1 2" key="1">
    <citation type="journal article" date="2022" name="Plant J.">
        <title>Chromosome-level genome of Camellia lanceoleosa provides a valuable resource for understanding genome evolution and self-incompatibility.</title>
        <authorList>
            <person name="Gong W."/>
            <person name="Xiao S."/>
            <person name="Wang L."/>
            <person name="Liao Z."/>
            <person name="Chang Y."/>
            <person name="Mo W."/>
            <person name="Hu G."/>
            <person name="Li W."/>
            <person name="Zhao G."/>
            <person name="Zhu H."/>
            <person name="Hu X."/>
            <person name="Ji K."/>
            <person name="Xiang X."/>
            <person name="Song Q."/>
            <person name="Yuan D."/>
            <person name="Jin S."/>
            <person name="Zhang L."/>
        </authorList>
    </citation>
    <scope>NUCLEOTIDE SEQUENCE [LARGE SCALE GENOMIC DNA]</scope>
    <source>
        <strain evidence="1">SQ_2022a</strain>
    </source>
</reference>
<proteinExistence type="predicted"/>
<organism evidence="1 2">
    <name type="scientific">Camellia lanceoleosa</name>
    <dbReference type="NCBI Taxonomy" id="1840588"/>
    <lineage>
        <taxon>Eukaryota</taxon>
        <taxon>Viridiplantae</taxon>
        <taxon>Streptophyta</taxon>
        <taxon>Embryophyta</taxon>
        <taxon>Tracheophyta</taxon>
        <taxon>Spermatophyta</taxon>
        <taxon>Magnoliopsida</taxon>
        <taxon>eudicotyledons</taxon>
        <taxon>Gunneridae</taxon>
        <taxon>Pentapetalae</taxon>
        <taxon>asterids</taxon>
        <taxon>Ericales</taxon>
        <taxon>Theaceae</taxon>
        <taxon>Camellia</taxon>
    </lineage>
</organism>
<keyword evidence="2" id="KW-1185">Reference proteome</keyword>
<name>A0ACC0ILC5_9ERIC</name>
<gene>
    <name evidence="1" type="ORF">LOK49_LG02G01366</name>
</gene>